<proteinExistence type="predicted"/>
<name>A0A1E5UI54_9POAL</name>
<organism evidence="1 2">
    <name type="scientific">Dichanthelium oligosanthes</name>
    <dbReference type="NCBI Taxonomy" id="888268"/>
    <lineage>
        <taxon>Eukaryota</taxon>
        <taxon>Viridiplantae</taxon>
        <taxon>Streptophyta</taxon>
        <taxon>Embryophyta</taxon>
        <taxon>Tracheophyta</taxon>
        <taxon>Spermatophyta</taxon>
        <taxon>Magnoliopsida</taxon>
        <taxon>Liliopsida</taxon>
        <taxon>Poales</taxon>
        <taxon>Poaceae</taxon>
        <taxon>PACMAD clade</taxon>
        <taxon>Panicoideae</taxon>
        <taxon>Panicodae</taxon>
        <taxon>Paniceae</taxon>
        <taxon>Dichantheliinae</taxon>
        <taxon>Dichanthelium</taxon>
    </lineage>
</organism>
<dbReference type="STRING" id="888268.A0A1E5UI54"/>
<sequence length="263" mass="27975">MRRWGACGAAPVRRRGLGVPAPAADQGRIPPHRRVPAVAHADLVAGVPLPPPPPAPAAPPRRSAARPLPLLDDLPDAIILQPQKKLRYTHLSLVATDPAVRLALNLPLLSKYTDGDRFTPLSAKLPPSTPIMELGDHAAVFFERTVPMLDFTIAASHGRLLLGRGRTRYFVCNPAANRWLALPPPATIPLTRDTACGFHYDVDAASGRISFTVVLLARVRFRRVLVETFSSATGPRPCSGCKACLAASAPPPLGSTSARASTG</sequence>
<dbReference type="OrthoDB" id="10660758at2759"/>
<evidence type="ECO:0000313" key="2">
    <source>
        <dbReference type="Proteomes" id="UP000095767"/>
    </source>
</evidence>
<accession>A0A1E5UI54</accession>
<dbReference type="EMBL" id="LWDX02076817">
    <property type="protein sequence ID" value="OEL12560.1"/>
    <property type="molecule type" value="Genomic_DNA"/>
</dbReference>
<gene>
    <name evidence="1" type="ORF">BAE44_0026424</name>
</gene>
<evidence type="ECO:0000313" key="1">
    <source>
        <dbReference type="EMBL" id="OEL12560.1"/>
    </source>
</evidence>
<reference evidence="1 2" key="1">
    <citation type="submission" date="2016-09" db="EMBL/GenBank/DDBJ databases">
        <title>The draft genome of Dichanthelium oligosanthes: A C3 panicoid grass species.</title>
        <authorList>
            <person name="Studer A.J."/>
            <person name="Schnable J.C."/>
            <person name="Brutnell T.P."/>
        </authorList>
    </citation>
    <scope>NUCLEOTIDE SEQUENCE [LARGE SCALE GENOMIC DNA]</scope>
    <source>
        <strain evidence="2">cv. Kellogg 1175</strain>
        <tissue evidence="1">Leaf</tissue>
    </source>
</reference>
<comment type="caution">
    <text evidence="1">The sequence shown here is derived from an EMBL/GenBank/DDBJ whole genome shotgun (WGS) entry which is preliminary data.</text>
</comment>
<dbReference type="AlphaFoldDB" id="A0A1E5UI54"/>
<dbReference type="Proteomes" id="UP000095767">
    <property type="component" value="Unassembled WGS sequence"/>
</dbReference>
<keyword evidence="2" id="KW-1185">Reference proteome</keyword>
<protein>
    <submittedName>
        <fullName evidence="1">Uncharacterized protein</fullName>
    </submittedName>
</protein>